<feature type="compositionally biased region" description="Basic and acidic residues" evidence="1">
    <location>
        <begin position="273"/>
        <end position="284"/>
    </location>
</feature>
<feature type="non-terminal residue" evidence="2">
    <location>
        <position position="1"/>
    </location>
</feature>
<gene>
    <name evidence="2" type="ORF">AVDCRST_MAG70-973</name>
</gene>
<accession>A0A6J4UK34</accession>
<feature type="non-terminal residue" evidence="2">
    <location>
        <position position="284"/>
    </location>
</feature>
<evidence type="ECO:0000256" key="1">
    <source>
        <dbReference type="SAM" id="MobiDB-lite"/>
    </source>
</evidence>
<dbReference type="EMBL" id="CADCWH010000151">
    <property type="protein sequence ID" value="CAA9551628.1"/>
    <property type="molecule type" value="Genomic_DNA"/>
</dbReference>
<organism evidence="2">
    <name type="scientific">uncultured Thermomicrobiales bacterium</name>
    <dbReference type="NCBI Taxonomy" id="1645740"/>
    <lineage>
        <taxon>Bacteria</taxon>
        <taxon>Pseudomonadati</taxon>
        <taxon>Thermomicrobiota</taxon>
        <taxon>Thermomicrobia</taxon>
        <taxon>Thermomicrobiales</taxon>
        <taxon>environmental samples</taxon>
    </lineage>
</organism>
<sequence length="284" mass="29796">DADTDRDGGEAPPLDHGADRRLGVRPAELLPDQTVFLVGVGLAGLHHRQHAQHRLYRPRGRHRAGPGGGGPPDHLPPDRGAPLELPLDAVRHPGRDGDVGTVGGDDRVHLHVSRQPGDAPDRDQHLRGGLRHPADGRDARGDLAVLRPEPGGCQLPGRAGDPGDRQCLTGRVRDGGVGDAAALAGEGGPGDLHLRLVPAADLRRLLPGRRPAGVDAGPGSVLPGLLRVARHPGRARGRRQLRQPVAQRLAAAADRPGLGPGRDQDLRGGGALREADRPPEAERI</sequence>
<name>A0A6J4UK34_9BACT</name>
<reference evidence="2" key="1">
    <citation type="submission" date="2020-02" db="EMBL/GenBank/DDBJ databases">
        <authorList>
            <person name="Meier V. D."/>
        </authorList>
    </citation>
    <scope>NUCLEOTIDE SEQUENCE</scope>
    <source>
        <strain evidence="2">AVDCRST_MAG70</strain>
    </source>
</reference>
<feature type="compositionally biased region" description="Basic and acidic residues" evidence="1">
    <location>
        <begin position="119"/>
        <end position="138"/>
    </location>
</feature>
<feature type="region of interest" description="Disordered" evidence="1">
    <location>
        <begin position="49"/>
        <end position="85"/>
    </location>
</feature>
<feature type="region of interest" description="Disordered" evidence="1">
    <location>
        <begin position="112"/>
        <end position="138"/>
    </location>
</feature>
<proteinExistence type="predicted"/>
<feature type="compositionally biased region" description="Basic residues" evidence="1">
    <location>
        <begin position="49"/>
        <end position="64"/>
    </location>
</feature>
<feature type="region of interest" description="Disordered" evidence="1">
    <location>
        <begin position="233"/>
        <end position="284"/>
    </location>
</feature>
<protein>
    <submittedName>
        <fullName evidence="2">Efflux ABC transporter, permease protein</fullName>
    </submittedName>
</protein>
<dbReference type="AlphaFoldDB" id="A0A6J4UK34"/>
<evidence type="ECO:0000313" key="2">
    <source>
        <dbReference type="EMBL" id="CAA9551628.1"/>
    </source>
</evidence>
<feature type="region of interest" description="Disordered" evidence="1">
    <location>
        <begin position="1"/>
        <end position="25"/>
    </location>
</feature>